<evidence type="ECO:0000256" key="1">
    <source>
        <dbReference type="SAM" id="MobiDB-lite"/>
    </source>
</evidence>
<keyword evidence="3" id="KW-1185">Reference proteome</keyword>
<feature type="compositionally biased region" description="Low complexity" evidence="1">
    <location>
        <begin position="126"/>
        <end position="140"/>
    </location>
</feature>
<feature type="region of interest" description="Disordered" evidence="1">
    <location>
        <begin position="105"/>
        <end position="160"/>
    </location>
</feature>
<dbReference type="EMBL" id="KB932209">
    <property type="protein sequence ID" value="KCV68249.1"/>
    <property type="molecule type" value="Genomic_DNA"/>
</dbReference>
<gene>
    <name evidence="2" type="ORF">H696_05172</name>
</gene>
<protein>
    <submittedName>
        <fullName evidence="2">Uncharacterized protein</fullName>
    </submittedName>
</protein>
<reference evidence="2" key="1">
    <citation type="submission" date="2013-04" db="EMBL/GenBank/DDBJ databases">
        <title>The Genome Sequence of Fonticula alba ATCC 38817.</title>
        <authorList>
            <consortium name="The Broad Institute Genomics Platform"/>
            <person name="Russ C."/>
            <person name="Cuomo C."/>
            <person name="Burger G."/>
            <person name="Gray M.W."/>
            <person name="Holland P.W.H."/>
            <person name="King N."/>
            <person name="Lang F.B.F."/>
            <person name="Roger A.J."/>
            <person name="Ruiz-Trillo I."/>
            <person name="Brown M."/>
            <person name="Walker B."/>
            <person name="Young S."/>
            <person name="Zeng Q."/>
            <person name="Gargeya S."/>
            <person name="Fitzgerald M."/>
            <person name="Haas B."/>
            <person name="Abouelleil A."/>
            <person name="Allen A.W."/>
            <person name="Alvarado L."/>
            <person name="Arachchi H.M."/>
            <person name="Berlin A.M."/>
            <person name="Chapman S.B."/>
            <person name="Gainer-Dewar J."/>
            <person name="Goldberg J."/>
            <person name="Griggs A."/>
            <person name="Gujja S."/>
            <person name="Hansen M."/>
            <person name="Howarth C."/>
            <person name="Imamovic A."/>
            <person name="Ireland A."/>
            <person name="Larimer J."/>
            <person name="McCowan C."/>
            <person name="Murphy C."/>
            <person name="Pearson M."/>
            <person name="Poon T.W."/>
            <person name="Priest M."/>
            <person name="Roberts A."/>
            <person name="Saif S."/>
            <person name="Shea T."/>
            <person name="Sisk P."/>
            <person name="Sykes S."/>
            <person name="Wortman J."/>
            <person name="Nusbaum C."/>
            <person name="Birren B."/>
        </authorList>
    </citation>
    <scope>NUCLEOTIDE SEQUENCE [LARGE SCALE GENOMIC DNA]</scope>
    <source>
        <strain evidence="2">ATCC 38817</strain>
    </source>
</reference>
<proteinExistence type="predicted"/>
<dbReference type="AlphaFoldDB" id="A0A058Z1T7"/>
<evidence type="ECO:0000313" key="2">
    <source>
        <dbReference type="EMBL" id="KCV68249.1"/>
    </source>
</evidence>
<sequence>MLTEASTDHCEAAISILNFLNLGDLVDEFYYTDAGSADDQHRLHASSCLAFGIQPPSQQHLGDSMHRTQGGTLAPALTPTMLDGLSGEEDEDAIFSYYLDEDDEVGEEGAARGGALWSSPDDTGPGTRAGVGADAAGDLGAESDPGPDIESDSDGAADDR</sequence>
<evidence type="ECO:0000313" key="3">
    <source>
        <dbReference type="Proteomes" id="UP000030693"/>
    </source>
</evidence>
<dbReference type="RefSeq" id="XP_009497303.1">
    <property type="nucleotide sequence ID" value="XM_009499028.1"/>
</dbReference>
<dbReference type="GeneID" id="20529897"/>
<dbReference type="Proteomes" id="UP000030693">
    <property type="component" value="Unassembled WGS sequence"/>
</dbReference>
<accession>A0A058Z1T7</accession>
<organism evidence="2">
    <name type="scientific">Fonticula alba</name>
    <name type="common">Slime mold</name>
    <dbReference type="NCBI Taxonomy" id="691883"/>
    <lineage>
        <taxon>Eukaryota</taxon>
        <taxon>Rotosphaerida</taxon>
        <taxon>Fonticulaceae</taxon>
        <taxon>Fonticula</taxon>
    </lineage>
</organism>
<name>A0A058Z1T7_FONAL</name>
<feature type="compositionally biased region" description="Acidic residues" evidence="1">
    <location>
        <begin position="145"/>
        <end position="160"/>
    </location>
</feature>